<organism evidence="1">
    <name type="scientific">marine sediment metagenome</name>
    <dbReference type="NCBI Taxonomy" id="412755"/>
    <lineage>
        <taxon>unclassified sequences</taxon>
        <taxon>metagenomes</taxon>
        <taxon>ecological metagenomes</taxon>
    </lineage>
</organism>
<dbReference type="EMBL" id="BARV01006472">
    <property type="protein sequence ID" value="GAI13379.1"/>
    <property type="molecule type" value="Genomic_DNA"/>
</dbReference>
<proteinExistence type="predicted"/>
<dbReference type="AlphaFoldDB" id="X1N443"/>
<protein>
    <submittedName>
        <fullName evidence="1">Uncharacterized protein</fullName>
    </submittedName>
</protein>
<gene>
    <name evidence="1" type="ORF">S06H3_13265</name>
</gene>
<comment type="caution">
    <text evidence="1">The sequence shown here is derived from an EMBL/GenBank/DDBJ whole genome shotgun (WGS) entry which is preliminary data.</text>
</comment>
<accession>X1N443</accession>
<name>X1N443_9ZZZZ</name>
<sequence length="74" mass="8590">MNISDLPQEISILREERLKAENRLIGARKMLPCSSILRKVICGNPNWNADKIGISGWRILVNVTLLHRRRRNLE</sequence>
<reference evidence="1" key="1">
    <citation type="journal article" date="2014" name="Front. Microbiol.">
        <title>High frequency of phylogenetically diverse reductive dehalogenase-homologous genes in deep subseafloor sedimentary metagenomes.</title>
        <authorList>
            <person name="Kawai M."/>
            <person name="Futagami T."/>
            <person name="Toyoda A."/>
            <person name="Takaki Y."/>
            <person name="Nishi S."/>
            <person name="Hori S."/>
            <person name="Arai W."/>
            <person name="Tsubouchi T."/>
            <person name="Morono Y."/>
            <person name="Uchiyama I."/>
            <person name="Ito T."/>
            <person name="Fujiyama A."/>
            <person name="Inagaki F."/>
            <person name="Takami H."/>
        </authorList>
    </citation>
    <scope>NUCLEOTIDE SEQUENCE</scope>
    <source>
        <strain evidence="1">Expedition CK06-06</strain>
    </source>
</reference>
<evidence type="ECO:0000313" key="1">
    <source>
        <dbReference type="EMBL" id="GAI13379.1"/>
    </source>
</evidence>